<sequence>MNNEKHYCQINKNGFALAAGGVMGGLYVLCAIFITLWPGFALRLFGWLAHLVNVEKFAGDVVITFNGFIAGFLQAIIYTYIGAWLVAWLHNKFCGANK</sequence>
<protein>
    <recommendedName>
        <fullName evidence="4">DUF2062 domain-containing protein</fullName>
    </recommendedName>
</protein>
<keyword evidence="1" id="KW-0812">Transmembrane</keyword>
<dbReference type="AlphaFoldDB" id="A0A1G2FHZ8"/>
<name>A0A1G2FHZ8_9BACT</name>
<keyword evidence="1" id="KW-0472">Membrane</keyword>
<dbReference type="Proteomes" id="UP000177061">
    <property type="component" value="Unassembled WGS sequence"/>
</dbReference>
<comment type="caution">
    <text evidence="2">The sequence shown here is derived from an EMBL/GenBank/DDBJ whole genome shotgun (WGS) entry which is preliminary data.</text>
</comment>
<organism evidence="2 3">
    <name type="scientific">Candidatus Portnoybacteria bacterium RIFCSPHIGHO2_12_FULL_38_9</name>
    <dbReference type="NCBI Taxonomy" id="1801997"/>
    <lineage>
        <taxon>Bacteria</taxon>
        <taxon>Candidatus Portnoyibacteriota</taxon>
    </lineage>
</organism>
<keyword evidence="1" id="KW-1133">Transmembrane helix</keyword>
<accession>A0A1G2FHZ8</accession>
<gene>
    <name evidence="2" type="ORF">A3J64_01725</name>
</gene>
<evidence type="ECO:0000313" key="3">
    <source>
        <dbReference type="Proteomes" id="UP000177061"/>
    </source>
</evidence>
<evidence type="ECO:0008006" key="4">
    <source>
        <dbReference type="Google" id="ProtNLM"/>
    </source>
</evidence>
<reference evidence="2 3" key="1">
    <citation type="journal article" date="2016" name="Nat. Commun.">
        <title>Thousands of microbial genomes shed light on interconnected biogeochemical processes in an aquifer system.</title>
        <authorList>
            <person name="Anantharaman K."/>
            <person name="Brown C.T."/>
            <person name="Hug L.A."/>
            <person name="Sharon I."/>
            <person name="Castelle C.J."/>
            <person name="Probst A.J."/>
            <person name="Thomas B.C."/>
            <person name="Singh A."/>
            <person name="Wilkins M.J."/>
            <person name="Karaoz U."/>
            <person name="Brodie E.L."/>
            <person name="Williams K.H."/>
            <person name="Hubbard S.S."/>
            <person name="Banfield J.F."/>
        </authorList>
    </citation>
    <scope>NUCLEOTIDE SEQUENCE [LARGE SCALE GENOMIC DNA]</scope>
</reference>
<dbReference type="STRING" id="1801997.A3J64_01725"/>
<feature type="transmembrane region" description="Helical" evidence="1">
    <location>
        <begin position="61"/>
        <end position="89"/>
    </location>
</feature>
<dbReference type="InterPro" id="IPR044020">
    <property type="entry name" value="DUF5676"/>
</dbReference>
<dbReference type="EMBL" id="MHNB01000008">
    <property type="protein sequence ID" value="OGZ37412.1"/>
    <property type="molecule type" value="Genomic_DNA"/>
</dbReference>
<feature type="transmembrane region" description="Helical" evidence="1">
    <location>
        <begin position="15"/>
        <end position="41"/>
    </location>
</feature>
<evidence type="ECO:0000256" key="1">
    <source>
        <dbReference type="SAM" id="Phobius"/>
    </source>
</evidence>
<dbReference type="Pfam" id="PF18926">
    <property type="entry name" value="DUF5676"/>
    <property type="match status" value="1"/>
</dbReference>
<evidence type="ECO:0000313" key="2">
    <source>
        <dbReference type="EMBL" id="OGZ37412.1"/>
    </source>
</evidence>
<proteinExistence type="predicted"/>